<dbReference type="AlphaFoldDB" id="A0AA88CXH6"/>
<dbReference type="EMBL" id="BTGU01009103">
    <property type="protein sequence ID" value="GMN21219.1"/>
    <property type="molecule type" value="Genomic_DNA"/>
</dbReference>
<comment type="caution">
    <text evidence="1">The sequence shown here is derived from an EMBL/GenBank/DDBJ whole genome shotgun (WGS) entry which is preliminary data.</text>
</comment>
<accession>A0AA88CXH6</accession>
<protein>
    <submittedName>
        <fullName evidence="1">Uncharacterized protein</fullName>
    </submittedName>
</protein>
<organism evidence="1 2">
    <name type="scientific">Ficus carica</name>
    <name type="common">Common fig</name>
    <dbReference type="NCBI Taxonomy" id="3494"/>
    <lineage>
        <taxon>Eukaryota</taxon>
        <taxon>Viridiplantae</taxon>
        <taxon>Streptophyta</taxon>
        <taxon>Embryophyta</taxon>
        <taxon>Tracheophyta</taxon>
        <taxon>Spermatophyta</taxon>
        <taxon>Magnoliopsida</taxon>
        <taxon>eudicotyledons</taxon>
        <taxon>Gunneridae</taxon>
        <taxon>Pentapetalae</taxon>
        <taxon>rosids</taxon>
        <taxon>fabids</taxon>
        <taxon>Rosales</taxon>
        <taxon>Moraceae</taxon>
        <taxon>Ficeae</taxon>
        <taxon>Ficus</taxon>
    </lineage>
</organism>
<name>A0AA88CXH6_FICCA</name>
<keyword evidence="2" id="KW-1185">Reference proteome</keyword>
<gene>
    <name evidence="1" type="ORF">TIFTF001_051092</name>
</gene>
<evidence type="ECO:0000313" key="1">
    <source>
        <dbReference type="EMBL" id="GMN21219.1"/>
    </source>
</evidence>
<proteinExistence type="predicted"/>
<dbReference type="Proteomes" id="UP001187192">
    <property type="component" value="Unassembled WGS sequence"/>
</dbReference>
<evidence type="ECO:0000313" key="2">
    <source>
        <dbReference type="Proteomes" id="UP001187192"/>
    </source>
</evidence>
<reference evidence="1" key="1">
    <citation type="submission" date="2023-07" db="EMBL/GenBank/DDBJ databases">
        <title>draft genome sequence of fig (Ficus carica).</title>
        <authorList>
            <person name="Takahashi T."/>
            <person name="Nishimura K."/>
        </authorList>
    </citation>
    <scope>NUCLEOTIDE SEQUENCE</scope>
</reference>
<sequence>MKISARDPPSRRHGLLAEEFQAPRDHGLRAETLSDSSAQSQCRKIAPVKLAVGAQNGPSELRSHQSACHRSSDCVLRLVVAPIAVRPSSDHGISATLLLLPGVAEVTAVEVLVGVGRKRC</sequence>